<dbReference type="Proteomes" id="UP001500751">
    <property type="component" value="Unassembled WGS sequence"/>
</dbReference>
<evidence type="ECO:0000313" key="3">
    <source>
        <dbReference type="EMBL" id="GAA2060336.1"/>
    </source>
</evidence>
<gene>
    <name evidence="3" type="ORF">GCM10009839_83800</name>
</gene>
<keyword evidence="2" id="KW-0472">Membrane</keyword>
<evidence type="ECO:0000256" key="1">
    <source>
        <dbReference type="SAM" id="MobiDB-lite"/>
    </source>
</evidence>
<organism evidence="3 4">
    <name type="scientific">Catenulispora yoronensis</name>
    <dbReference type="NCBI Taxonomy" id="450799"/>
    <lineage>
        <taxon>Bacteria</taxon>
        <taxon>Bacillati</taxon>
        <taxon>Actinomycetota</taxon>
        <taxon>Actinomycetes</taxon>
        <taxon>Catenulisporales</taxon>
        <taxon>Catenulisporaceae</taxon>
        <taxon>Catenulispora</taxon>
    </lineage>
</organism>
<accession>A0ABP5H1G7</accession>
<keyword evidence="2" id="KW-1133">Transmembrane helix</keyword>
<comment type="caution">
    <text evidence="3">The sequence shown here is derived from an EMBL/GenBank/DDBJ whole genome shotgun (WGS) entry which is preliminary data.</text>
</comment>
<proteinExistence type="predicted"/>
<reference evidence="4" key="1">
    <citation type="journal article" date="2019" name="Int. J. Syst. Evol. Microbiol.">
        <title>The Global Catalogue of Microorganisms (GCM) 10K type strain sequencing project: providing services to taxonomists for standard genome sequencing and annotation.</title>
        <authorList>
            <consortium name="The Broad Institute Genomics Platform"/>
            <consortium name="The Broad Institute Genome Sequencing Center for Infectious Disease"/>
            <person name="Wu L."/>
            <person name="Ma J."/>
        </authorList>
    </citation>
    <scope>NUCLEOTIDE SEQUENCE [LARGE SCALE GENOMIC DNA]</scope>
    <source>
        <strain evidence="4">JCM 16014</strain>
    </source>
</reference>
<evidence type="ECO:0000256" key="2">
    <source>
        <dbReference type="SAM" id="Phobius"/>
    </source>
</evidence>
<evidence type="ECO:0000313" key="4">
    <source>
        <dbReference type="Proteomes" id="UP001500751"/>
    </source>
</evidence>
<sequence>MHPACGPGNRDRRDLTDPRTPFPQVKEHLMADVVFVGLTIAFFGLLALIVKGVERLER</sequence>
<protein>
    <submittedName>
        <fullName evidence="3">Uncharacterized protein</fullName>
    </submittedName>
</protein>
<dbReference type="EMBL" id="BAAAQN010000078">
    <property type="protein sequence ID" value="GAA2060336.1"/>
    <property type="molecule type" value="Genomic_DNA"/>
</dbReference>
<feature type="transmembrane region" description="Helical" evidence="2">
    <location>
        <begin position="29"/>
        <end position="50"/>
    </location>
</feature>
<keyword evidence="4" id="KW-1185">Reference proteome</keyword>
<keyword evidence="2" id="KW-0812">Transmembrane</keyword>
<feature type="region of interest" description="Disordered" evidence="1">
    <location>
        <begin position="1"/>
        <end position="21"/>
    </location>
</feature>
<name>A0ABP5H1G7_9ACTN</name>